<dbReference type="EMBL" id="VSWD01000005">
    <property type="protein sequence ID" value="KAK3102734.1"/>
    <property type="molecule type" value="Genomic_DNA"/>
</dbReference>
<comment type="caution">
    <text evidence="1">The sequence shown here is derived from an EMBL/GenBank/DDBJ whole genome shotgun (WGS) entry which is preliminary data.</text>
</comment>
<dbReference type="Proteomes" id="UP001186944">
    <property type="component" value="Unassembled WGS sequence"/>
</dbReference>
<evidence type="ECO:0008006" key="3">
    <source>
        <dbReference type="Google" id="ProtNLM"/>
    </source>
</evidence>
<accession>A0AA89C6G5</accession>
<organism evidence="1 2">
    <name type="scientific">Pinctada imbricata</name>
    <name type="common">Atlantic pearl-oyster</name>
    <name type="synonym">Pinctada martensii</name>
    <dbReference type="NCBI Taxonomy" id="66713"/>
    <lineage>
        <taxon>Eukaryota</taxon>
        <taxon>Metazoa</taxon>
        <taxon>Spiralia</taxon>
        <taxon>Lophotrochozoa</taxon>
        <taxon>Mollusca</taxon>
        <taxon>Bivalvia</taxon>
        <taxon>Autobranchia</taxon>
        <taxon>Pteriomorphia</taxon>
        <taxon>Pterioida</taxon>
        <taxon>Pterioidea</taxon>
        <taxon>Pteriidae</taxon>
        <taxon>Pinctada</taxon>
    </lineage>
</organism>
<proteinExistence type="predicted"/>
<reference evidence="1" key="1">
    <citation type="submission" date="2019-08" db="EMBL/GenBank/DDBJ databases">
        <title>The improved chromosome-level genome for the pearl oyster Pinctada fucata martensii using PacBio sequencing and Hi-C.</title>
        <authorList>
            <person name="Zheng Z."/>
        </authorList>
    </citation>
    <scope>NUCLEOTIDE SEQUENCE</scope>
    <source>
        <strain evidence="1">ZZ-2019</strain>
        <tissue evidence="1">Adductor muscle</tissue>
    </source>
</reference>
<evidence type="ECO:0000313" key="2">
    <source>
        <dbReference type="Proteomes" id="UP001186944"/>
    </source>
</evidence>
<sequence length="206" mass="23302">MAETADKPLNVQIIGHSYIRRLHEYCDKNNILNLRLDRDFCAVNFRGKGGLRLRHIGQTSGGSRHELFHFDVVPDVVFLQVGGNDISAHTNCTQLARDIVSLAKYLVLGVGVRLVYIGQLIRRLPFTVCTGYNEMVVQTNINLEAMTKHIAGVEFWHHRGFWASLAYLGPDGVHLDCTPSHSQPMRKYLRSIRNAVIQAPKFLRPV</sequence>
<dbReference type="SUPFAM" id="SSF52266">
    <property type="entry name" value="SGNH hydrolase"/>
    <property type="match status" value="1"/>
</dbReference>
<protein>
    <recommendedName>
        <fullName evidence="3">SGNH hydrolase-type esterase domain-containing protein</fullName>
    </recommendedName>
</protein>
<dbReference type="InterPro" id="IPR036514">
    <property type="entry name" value="SGNH_hydro_sf"/>
</dbReference>
<dbReference type="AlphaFoldDB" id="A0AA89C6G5"/>
<dbReference type="CDD" id="cd00229">
    <property type="entry name" value="SGNH_hydrolase"/>
    <property type="match status" value="1"/>
</dbReference>
<evidence type="ECO:0000313" key="1">
    <source>
        <dbReference type="EMBL" id="KAK3102734.1"/>
    </source>
</evidence>
<name>A0AA89C6G5_PINIB</name>
<keyword evidence="2" id="KW-1185">Reference proteome</keyword>
<dbReference type="Gene3D" id="3.40.50.1110">
    <property type="entry name" value="SGNH hydrolase"/>
    <property type="match status" value="1"/>
</dbReference>
<gene>
    <name evidence="1" type="ORF">FSP39_013525</name>
</gene>